<feature type="transmembrane region" description="Helical" evidence="6">
    <location>
        <begin position="81"/>
        <end position="100"/>
    </location>
</feature>
<evidence type="ECO:0000256" key="1">
    <source>
        <dbReference type="ARBA" id="ARBA00004141"/>
    </source>
</evidence>
<dbReference type="AlphaFoldDB" id="A0AA85KF91"/>
<dbReference type="InterPro" id="IPR004307">
    <property type="entry name" value="TspO_MBR"/>
</dbReference>
<reference evidence="7" key="1">
    <citation type="submission" date="2022-06" db="EMBL/GenBank/DDBJ databases">
        <authorList>
            <person name="Berger JAMES D."/>
            <person name="Berger JAMES D."/>
        </authorList>
    </citation>
    <scope>NUCLEOTIDE SEQUENCE [LARGE SCALE GENOMIC DNA]</scope>
</reference>
<name>A0AA85KF91_TRIRE</name>
<evidence type="ECO:0000256" key="2">
    <source>
        <dbReference type="ARBA" id="ARBA00007524"/>
    </source>
</evidence>
<keyword evidence="3 6" id="KW-0812">Transmembrane</keyword>
<comment type="subcellular location">
    <subcellularLocation>
        <location evidence="1">Membrane</location>
        <topology evidence="1">Multi-pass membrane protein</topology>
    </subcellularLocation>
</comment>
<dbReference type="CDD" id="cd15904">
    <property type="entry name" value="TSPO_MBR"/>
    <property type="match status" value="1"/>
</dbReference>
<keyword evidence="5 6" id="KW-0472">Membrane</keyword>
<dbReference type="PIRSF" id="PIRSF005859">
    <property type="entry name" value="PBR"/>
    <property type="match status" value="1"/>
</dbReference>
<dbReference type="WBParaSite" id="TREG1_84150.1">
    <property type="protein sequence ID" value="TREG1_84150.1"/>
    <property type="gene ID" value="TREG1_84150"/>
</dbReference>
<keyword evidence="4 6" id="KW-1133">Transmembrane helix</keyword>
<evidence type="ECO:0008006" key="9">
    <source>
        <dbReference type="Google" id="ProtNLM"/>
    </source>
</evidence>
<dbReference type="InterPro" id="IPR038330">
    <property type="entry name" value="TspO/MBR-related_sf"/>
</dbReference>
<accession>A0AA85KF91</accession>
<evidence type="ECO:0000256" key="5">
    <source>
        <dbReference type="ARBA" id="ARBA00023136"/>
    </source>
</evidence>
<dbReference type="PANTHER" id="PTHR10057">
    <property type="entry name" value="PERIPHERAL-TYPE BENZODIAZEPINE RECEPTOR"/>
    <property type="match status" value="1"/>
</dbReference>
<dbReference type="Pfam" id="PF03073">
    <property type="entry name" value="TspO_MBR"/>
    <property type="match status" value="1"/>
</dbReference>
<dbReference type="Gene3D" id="1.20.1260.100">
    <property type="entry name" value="TspO/MBR protein"/>
    <property type="match status" value="1"/>
</dbReference>
<dbReference type="Proteomes" id="UP000050795">
    <property type="component" value="Unassembled WGS sequence"/>
</dbReference>
<comment type="similarity">
    <text evidence="2">Belongs to the TspO/BZRP family.</text>
</comment>
<dbReference type="FunFam" id="1.20.1260.100:FF:000001">
    <property type="entry name" value="translocator protein 2"/>
    <property type="match status" value="1"/>
</dbReference>
<evidence type="ECO:0000313" key="7">
    <source>
        <dbReference type="Proteomes" id="UP000050795"/>
    </source>
</evidence>
<proteinExistence type="inferred from homology"/>
<dbReference type="GO" id="GO:0033013">
    <property type="term" value="P:tetrapyrrole metabolic process"/>
    <property type="evidence" value="ECO:0007669"/>
    <property type="project" value="UniProtKB-ARBA"/>
</dbReference>
<dbReference type="PANTHER" id="PTHR10057:SF0">
    <property type="entry name" value="TRANSLOCATOR PROTEIN"/>
    <property type="match status" value="1"/>
</dbReference>
<evidence type="ECO:0000256" key="4">
    <source>
        <dbReference type="ARBA" id="ARBA00022989"/>
    </source>
</evidence>
<organism evidence="7 8">
    <name type="scientific">Trichobilharzia regenti</name>
    <name type="common">Nasal bird schistosome</name>
    <dbReference type="NCBI Taxonomy" id="157069"/>
    <lineage>
        <taxon>Eukaryota</taxon>
        <taxon>Metazoa</taxon>
        <taxon>Spiralia</taxon>
        <taxon>Lophotrochozoa</taxon>
        <taxon>Platyhelminthes</taxon>
        <taxon>Trematoda</taxon>
        <taxon>Digenea</taxon>
        <taxon>Strigeidida</taxon>
        <taxon>Schistosomatoidea</taxon>
        <taxon>Schistosomatidae</taxon>
        <taxon>Trichobilharzia</taxon>
    </lineage>
</organism>
<evidence type="ECO:0000313" key="8">
    <source>
        <dbReference type="WBParaSite" id="TREG1_84150.1"/>
    </source>
</evidence>
<evidence type="ECO:0000256" key="3">
    <source>
        <dbReference type="ARBA" id="ARBA00022692"/>
    </source>
</evidence>
<protein>
    <recommendedName>
        <fullName evidence="9">Translocator protein</fullName>
    </recommendedName>
</protein>
<feature type="transmembrane region" description="Helical" evidence="6">
    <location>
        <begin position="106"/>
        <end position="125"/>
    </location>
</feature>
<sequence length="161" mass="17931">MMREMSLLHAAPFIAVPFVGVFAGQRIVSKNMDWYDSLKMPSFAPPKWVFGPVWSALYGCMGAASYLVWRDASHEKALLPLAVYGAQLLLNWSWTPLFFGQHKLKYGTAVCLGIFGGALACVYLFRPINVDASNLMIPYALWTGFASLLNVRIAMLNEDCD</sequence>
<reference evidence="8" key="2">
    <citation type="submission" date="2023-11" db="UniProtKB">
        <authorList>
            <consortium name="WormBaseParasite"/>
        </authorList>
    </citation>
    <scope>IDENTIFICATION</scope>
</reference>
<feature type="transmembrane region" description="Helical" evidence="6">
    <location>
        <begin position="47"/>
        <end position="69"/>
    </location>
</feature>
<dbReference type="GO" id="GO:0005741">
    <property type="term" value="C:mitochondrial outer membrane"/>
    <property type="evidence" value="ECO:0007669"/>
    <property type="project" value="TreeGrafter"/>
</dbReference>
<keyword evidence="7" id="KW-1185">Reference proteome</keyword>
<feature type="transmembrane region" description="Helical" evidence="6">
    <location>
        <begin position="137"/>
        <end position="155"/>
    </location>
</feature>
<evidence type="ECO:0000256" key="6">
    <source>
        <dbReference type="SAM" id="Phobius"/>
    </source>
</evidence>